<evidence type="ECO:0000256" key="1">
    <source>
        <dbReference type="SAM" id="MobiDB-lite"/>
    </source>
</evidence>
<gene>
    <name evidence="2" type="ORF">Prudu_021533</name>
</gene>
<feature type="compositionally biased region" description="Polar residues" evidence="1">
    <location>
        <begin position="1"/>
        <end position="21"/>
    </location>
</feature>
<feature type="region of interest" description="Disordered" evidence="1">
    <location>
        <begin position="1"/>
        <end position="32"/>
    </location>
</feature>
<reference evidence="2" key="1">
    <citation type="journal article" date="2019" name="Science">
        <title>Mutation of a bHLH transcription factor allowed almond domestication.</title>
        <authorList>
            <person name="Sanchez-Perez R."/>
            <person name="Pavan S."/>
            <person name="Mazzeo R."/>
            <person name="Moldovan C."/>
            <person name="Aiese Cigliano R."/>
            <person name="Del Cueto J."/>
            <person name="Ricciardi F."/>
            <person name="Lotti C."/>
            <person name="Ricciardi L."/>
            <person name="Dicenta F."/>
            <person name="Lopez-Marques R.L."/>
            <person name="Lindberg Moller B."/>
        </authorList>
    </citation>
    <scope>NUCLEOTIDE SEQUENCE</scope>
</reference>
<protein>
    <submittedName>
        <fullName evidence="2">HXXXD-type acyl-transferase family protein</fullName>
    </submittedName>
</protein>
<dbReference type="EMBL" id="AP019304">
    <property type="protein sequence ID" value="BBH09119.1"/>
    <property type="molecule type" value="Genomic_DNA"/>
</dbReference>
<sequence>MGSLTVNQGSNYSNPGQTDLQNPRPPISDPKVPMGFIGIGHLSCKFGSDRTVESLTIVRSNG</sequence>
<name>A0A4Y1RXJ0_PRUDU</name>
<accession>A0A4Y1RXJ0</accession>
<keyword evidence="2" id="KW-0808">Transferase</keyword>
<proteinExistence type="predicted"/>
<organism evidence="2">
    <name type="scientific">Prunus dulcis</name>
    <name type="common">Almond</name>
    <name type="synonym">Amygdalus dulcis</name>
    <dbReference type="NCBI Taxonomy" id="3755"/>
    <lineage>
        <taxon>Eukaryota</taxon>
        <taxon>Viridiplantae</taxon>
        <taxon>Streptophyta</taxon>
        <taxon>Embryophyta</taxon>
        <taxon>Tracheophyta</taxon>
        <taxon>Spermatophyta</taxon>
        <taxon>Magnoliopsida</taxon>
        <taxon>eudicotyledons</taxon>
        <taxon>Gunneridae</taxon>
        <taxon>Pentapetalae</taxon>
        <taxon>rosids</taxon>
        <taxon>fabids</taxon>
        <taxon>Rosales</taxon>
        <taxon>Rosaceae</taxon>
        <taxon>Amygdaloideae</taxon>
        <taxon>Amygdaleae</taxon>
        <taxon>Prunus</taxon>
    </lineage>
</organism>
<dbReference type="GO" id="GO:0016740">
    <property type="term" value="F:transferase activity"/>
    <property type="evidence" value="ECO:0007669"/>
    <property type="project" value="UniProtKB-KW"/>
</dbReference>
<dbReference type="AlphaFoldDB" id="A0A4Y1RXJ0"/>
<evidence type="ECO:0000313" key="2">
    <source>
        <dbReference type="EMBL" id="BBH09119.1"/>
    </source>
</evidence>